<feature type="compositionally biased region" description="Basic and acidic residues" evidence="13">
    <location>
        <begin position="985"/>
        <end position="1005"/>
    </location>
</feature>
<sequence>MRGNSTANGSNGTHDVDIEQMESFEGLISGDWLSSLVNWLNGMLPDLRLPLDATEEELRQYLIDGTIFCTILNKLRPSSAEMDGGSKCGSVNVKRFLMAMDEMGLPSFELSDIEQGHMMPVLQCLKTLRVCVNSNGEANNIQNPSRKTWNLSGEFESIQLKQGYNADLSDATILELMKPSSLENASTQSLFSMLYRIMDGSIERNKRDLPHYVACLLRKIVEEIEWRVSTRAENLKNQNNLYRAREEKYQSRIRAFETLVKGTLEENKVALNKLQHIKIEKSKVEEMGNVEKQNLLQLKKNNIQNDLEISRLRKELESSKEMHERHCLQLEAQAEGTKAVLEVKLKELESLLTDSKKKADDLQSFSESTQKRWKSRECSYQSFIDQQFGALKGLREISKFIKREALKTKKSHSEELNHLGKKLKGLVDAARNYHLTLAENRILYNEIQDLKGNIRVYCRIRPFLPGQSKKQTTIEYIGENGELVVSNPLKQRKDAHRLFRFNKVFSPATNQEEVYLDTQPLIRSVLDGYNVCIFAYGQTGSGKTYTMSGPNVSSKEDWGVNYRALNDLFQTSQSRKSSIIYEVGVQMIEIYNEQVRDLLVNDSSQRRYPLLRVILFHFFPVLNIYIFVSFDLHTLGIWSTSQPNGLAVPEASMHSVKSTTEVLELMNIGLRNRAVGSTALNERSSRSHSVLTVHVCGTEIKTNAVLHGSLHLVDLAGSERVDRSEASGDRLREAQHINKSLSALGDVIFALAQKNAHVPYRNSKLTQVLQSSLGGKAKTLAFVHLNPDVDSYSETISTLKFAQRVSGVELGTPQTHREGRDIKELMEQVAFLEETITKKDQEIEHLQLLNGNGIKHGMSSLRGHSRGNPQQSQSLSRQQNMENYEKTASDVDKCSVNGDKHSEAGSHWSVDDSKLNNESSAQTNLAGTDLGQNTNDDIELLAFRDGNSEERLCDTSDGDLPMGGNQTDGSICSAVQLTLFPEPSKSSDKQEKVGKSDKAEKSDNTRKKRRRGGERVFKFKTFGENGCPVEFDGSFRDNVKALVEYGHLEINLCGNGVFSWSFQLEVHRHPPLHVVLFIVEEQIQASSSSSINLHCKHCQYVGWGHHMMCNKKYHFLLPSKDTVAACFNCDETSFDDPNPEKGKFNLVELKGHIMHGVFHSNGFGHLLCVNGMEMGSDQLAGYQIMEFWDRLCTGLQARKVSLNDTSKKRGMELRLLYGVAYGHPWFGRWGYKFGRGCYGVNQPIYQKAIEAIQGIPLCLLNHHLSISNNDISVIFSRYQALSDHSMVTLGDLFHFMLELRSRLPKENSIDSCNPSTVETNCRWSPKRVEAATRVIVEALKKAEFRWVSRQEVRDAARAYIGDTGLLDFVLKSLGNHIVGNYLVRRCLNPVTKVLEYCLEDISTVFPNSEALIINNSKAKPRCKITKVQLMKDIAYLYRHILKDQKATLSTGVFSAIPMATRIILDTKFLVKEYTEELSMKGNSNCSNGKTFKLLCTVISRSDEIDEGLKKPLPPYECVCLKENATFDELKQEVEKNFREVYWRLRNFVVETIVNLSVKGSDLVMGSVEMGQKLVFIVSNEDQIEMDDGSGSGIVDCLCGAKEDDGERLISCDICEVWQHTRCVRIPNNEEIPHVFLCKQCEEKIVFLSSLP</sequence>
<dbReference type="InterPro" id="IPR001715">
    <property type="entry name" value="CH_dom"/>
</dbReference>
<feature type="compositionally biased region" description="Basic and acidic residues" evidence="13">
    <location>
        <begin position="883"/>
        <end position="915"/>
    </location>
</feature>
<organism evidence="17 18">
    <name type="scientific">Gossypium arboreum</name>
    <name type="common">Tree cotton</name>
    <name type="synonym">Gossypium nanking</name>
    <dbReference type="NCBI Taxonomy" id="29729"/>
    <lineage>
        <taxon>Eukaryota</taxon>
        <taxon>Viridiplantae</taxon>
        <taxon>Streptophyta</taxon>
        <taxon>Embryophyta</taxon>
        <taxon>Tracheophyta</taxon>
        <taxon>Spermatophyta</taxon>
        <taxon>Magnoliopsida</taxon>
        <taxon>eudicotyledons</taxon>
        <taxon>Gunneridae</taxon>
        <taxon>Pentapetalae</taxon>
        <taxon>rosids</taxon>
        <taxon>malvids</taxon>
        <taxon>Malvales</taxon>
        <taxon>Malvaceae</taxon>
        <taxon>Malvoideae</taxon>
        <taxon>Gossypium</taxon>
    </lineage>
</organism>
<keyword evidence="3 11" id="KW-0547">Nucleotide-binding</keyword>
<dbReference type="PANTHER" id="PTHR47972:SF14">
    <property type="entry name" value="KINESIN-LIKE PROTEIN KIN-14J"/>
    <property type="match status" value="1"/>
</dbReference>
<evidence type="ECO:0000256" key="10">
    <source>
        <dbReference type="PROSITE-ProRule" id="PRU00146"/>
    </source>
</evidence>
<feature type="region of interest" description="Disordered" evidence="13">
    <location>
        <begin position="854"/>
        <end position="918"/>
    </location>
</feature>
<dbReference type="InterPro" id="IPR036872">
    <property type="entry name" value="CH_dom_sf"/>
</dbReference>
<keyword evidence="7" id="KW-0805">Transcription regulation</keyword>
<dbReference type="Gene3D" id="1.10.418.10">
    <property type="entry name" value="Calponin-like domain"/>
    <property type="match status" value="1"/>
</dbReference>
<evidence type="ECO:0000256" key="7">
    <source>
        <dbReference type="ARBA" id="ARBA00023015"/>
    </source>
</evidence>
<evidence type="ECO:0000259" key="15">
    <source>
        <dbReference type="PROSITE" id="PS50021"/>
    </source>
</evidence>
<keyword evidence="4 10" id="KW-0863">Zinc-finger</keyword>
<evidence type="ECO:0000256" key="6">
    <source>
        <dbReference type="ARBA" id="ARBA00022840"/>
    </source>
</evidence>
<evidence type="ECO:0000313" key="17">
    <source>
        <dbReference type="EMBL" id="KAK5777669.1"/>
    </source>
</evidence>
<dbReference type="Proteomes" id="UP001358586">
    <property type="component" value="Chromosome 12"/>
</dbReference>
<evidence type="ECO:0000259" key="16">
    <source>
        <dbReference type="PROSITE" id="PS50067"/>
    </source>
</evidence>
<feature type="domain" description="Calponin-homology (CH)" evidence="15">
    <location>
        <begin position="30"/>
        <end position="133"/>
    </location>
</feature>
<evidence type="ECO:0000256" key="4">
    <source>
        <dbReference type="ARBA" id="ARBA00022771"/>
    </source>
</evidence>
<dbReference type="Pfam" id="PF00628">
    <property type="entry name" value="PHD"/>
    <property type="match status" value="1"/>
</dbReference>
<dbReference type="PROSITE" id="PS00411">
    <property type="entry name" value="KINESIN_MOTOR_1"/>
    <property type="match status" value="1"/>
</dbReference>
<evidence type="ECO:0000256" key="2">
    <source>
        <dbReference type="ARBA" id="ARBA00022723"/>
    </source>
</evidence>
<keyword evidence="5" id="KW-0862">Zinc</keyword>
<feature type="domain" description="Kinesin motor" evidence="16">
    <location>
        <begin position="453"/>
        <end position="808"/>
    </location>
</feature>
<reference evidence="17 18" key="1">
    <citation type="submission" date="2023-03" db="EMBL/GenBank/DDBJ databases">
        <title>WGS of Gossypium arboreum.</title>
        <authorList>
            <person name="Yu D."/>
        </authorList>
    </citation>
    <scope>NUCLEOTIDE SEQUENCE [LARGE SCALE GENOMIC DNA]</scope>
    <source>
        <tissue evidence="17">Leaf</tissue>
    </source>
</reference>
<evidence type="ECO:0000256" key="13">
    <source>
        <dbReference type="SAM" id="MobiDB-lite"/>
    </source>
</evidence>
<dbReference type="InterPro" id="IPR057765">
    <property type="entry name" value="MS1-like_ubiquitin"/>
</dbReference>
<dbReference type="InterPro" id="IPR027417">
    <property type="entry name" value="P-loop_NTPase"/>
</dbReference>
<evidence type="ECO:0000256" key="11">
    <source>
        <dbReference type="PROSITE-ProRule" id="PRU00283"/>
    </source>
</evidence>
<dbReference type="SUPFAM" id="SSF47576">
    <property type="entry name" value="Calponin-homology domain, CH-domain"/>
    <property type="match status" value="1"/>
</dbReference>
<protein>
    <submittedName>
        <fullName evidence="17">Uncharacterized protein</fullName>
    </submittedName>
</protein>
<comment type="caution">
    <text evidence="17">The sequence shown here is derived from an EMBL/GenBank/DDBJ whole genome shotgun (WGS) entry which is preliminary data.</text>
</comment>
<dbReference type="InterPro" id="IPR011011">
    <property type="entry name" value="Znf_FYVE_PHD"/>
</dbReference>
<dbReference type="Gene3D" id="3.30.40.10">
    <property type="entry name" value="Zinc/RING finger domain, C3HC4 (zinc finger)"/>
    <property type="match status" value="1"/>
</dbReference>
<feature type="compositionally biased region" description="Polar residues" evidence="13">
    <location>
        <begin position="867"/>
        <end position="882"/>
    </location>
</feature>
<dbReference type="InterPro" id="IPR013083">
    <property type="entry name" value="Znf_RING/FYVE/PHD"/>
</dbReference>
<gene>
    <name evidence="17" type="ORF">PVK06_045636</name>
</gene>
<feature type="domain" description="PHD-type" evidence="14">
    <location>
        <begin position="1593"/>
        <end position="1643"/>
    </location>
</feature>
<keyword evidence="2" id="KW-0479">Metal-binding</keyword>
<comment type="similarity">
    <text evidence="1">Belongs to the TRAFAC class myosin-kinesin ATPase superfamily. Kinesin family. KIN-14 subfamily.</text>
</comment>
<name>A0ABR0MUL9_GOSAR</name>
<dbReference type="InterPro" id="IPR036961">
    <property type="entry name" value="Kinesin_motor_dom_sf"/>
</dbReference>
<dbReference type="PROSITE" id="PS50021">
    <property type="entry name" value="CH"/>
    <property type="match status" value="1"/>
</dbReference>
<dbReference type="SUPFAM" id="SSF57903">
    <property type="entry name" value="FYVE/PHD zinc finger"/>
    <property type="match status" value="1"/>
</dbReference>
<accession>A0ABR0MUL9</accession>
<dbReference type="EMBL" id="JARKNE010000012">
    <property type="protein sequence ID" value="KAK5777669.1"/>
    <property type="molecule type" value="Genomic_DNA"/>
</dbReference>
<dbReference type="PROSITE" id="PS50067">
    <property type="entry name" value="KINESIN_MOTOR_2"/>
    <property type="match status" value="1"/>
</dbReference>
<dbReference type="SMART" id="SM00129">
    <property type="entry name" value="KISc"/>
    <property type="match status" value="1"/>
</dbReference>
<feature type="region of interest" description="Disordered" evidence="13">
    <location>
        <begin position="983"/>
        <end position="1011"/>
    </location>
</feature>
<evidence type="ECO:0000256" key="8">
    <source>
        <dbReference type="ARBA" id="ARBA00023163"/>
    </source>
</evidence>
<dbReference type="Pfam" id="PF25874">
    <property type="entry name" value="WHD_plant_repro"/>
    <property type="match status" value="1"/>
</dbReference>
<keyword evidence="9 11" id="KW-0505">Motor protein</keyword>
<evidence type="ECO:0000313" key="18">
    <source>
        <dbReference type="Proteomes" id="UP001358586"/>
    </source>
</evidence>
<keyword evidence="12" id="KW-0175">Coiled coil</keyword>
<dbReference type="Gene3D" id="3.40.850.10">
    <property type="entry name" value="Kinesin motor domain"/>
    <property type="match status" value="1"/>
</dbReference>
<keyword evidence="6 11" id="KW-0067">ATP-binding</keyword>
<evidence type="ECO:0000256" key="9">
    <source>
        <dbReference type="ARBA" id="ARBA00023175"/>
    </source>
</evidence>
<dbReference type="PROSITE" id="PS01359">
    <property type="entry name" value="ZF_PHD_1"/>
    <property type="match status" value="1"/>
</dbReference>
<dbReference type="SMART" id="SM00249">
    <property type="entry name" value="PHD"/>
    <property type="match status" value="1"/>
</dbReference>
<dbReference type="InterPro" id="IPR019786">
    <property type="entry name" value="Zinc_finger_PHD-type_CS"/>
</dbReference>
<keyword evidence="18" id="KW-1185">Reference proteome</keyword>
<dbReference type="CDD" id="cd15556">
    <property type="entry name" value="PHD_MMD1_like"/>
    <property type="match status" value="1"/>
</dbReference>
<dbReference type="PROSITE" id="PS50016">
    <property type="entry name" value="ZF_PHD_2"/>
    <property type="match status" value="1"/>
</dbReference>
<dbReference type="InterPro" id="IPR059080">
    <property type="entry name" value="WHD_PTC1"/>
</dbReference>
<dbReference type="InterPro" id="IPR001965">
    <property type="entry name" value="Znf_PHD"/>
</dbReference>
<feature type="binding site" evidence="11">
    <location>
        <begin position="537"/>
        <end position="544"/>
    </location>
    <ligand>
        <name>ATP</name>
        <dbReference type="ChEBI" id="CHEBI:30616"/>
    </ligand>
</feature>
<dbReference type="PANTHER" id="PTHR47972">
    <property type="entry name" value="KINESIN-LIKE PROTEIN KLP-3"/>
    <property type="match status" value="1"/>
</dbReference>
<evidence type="ECO:0000256" key="3">
    <source>
        <dbReference type="ARBA" id="ARBA00022741"/>
    </source>
</evidence>
<evidence type="ECO:0000256" key="5">
    <source>
        <dbReference type="ARBA" id="ARBA00022833"/>
    </source>
</evidence>
<evidence type="ECO:0000259" key="14">
    <source>
        <dbReference type="PROSITE" id="PS50016"/>
    </source>
</evidence>
<dbReference type="InterPro" id="IPR027640">
    <property type="entry name" value="Kinesin-like_fam"/>
</dbReference>
<feature type="coiled-coil region" evidence="12">
    <location>
        <begin position="313"/>
        <end position="358"/>
    </location>
</feature>
<feature type="coiled-coil region" evidence="12">
    <location>
        <begin position="822"/>
        <end position="849"/>
    </location>
</feature>
<dbReference type="SUPFAM" id="SSF52540">
    <property type="entry name" value="P-loop containing nucleoside triphosphate hydrolases"/>
    <property type="match status" value="1"/>
</dbReference>
<evidence type="ECO:0000256" key="1">
    <source>
        <dbReference type="ARBA" id="ARBA00010899"/>
    </source>
</evidence>
<dbReference type="InterPro" id="IPR058054">
    <property type="entry name" value="Znf_MS1-like"/>
</dbReference>
<dbReference type="Pfam" id="PF25565">
    <property type="entry name" value="Ubiquitin_At1g33420"/>
    <property type="match status" value="1"/>
</dbReference>
<keyword evidence="8" id="KW-0804">Transcription</keyword>
<evidence type="ECO:0000256" key="12">
    <source>
        <dbReference type="SAM" id="Coils"/>
    </source>
</evidence>
<dbReference type="InterPro" id="IPR001752">
    <property type="entry name" value="Kinesin_motor_dom"/>
</dbReference>
<dbReference type="Pfam" id="PF00225">
    <property type="entry name" value="Kinesin"/>
    <property type="match status" value="1"/>
</dbReference>
<proteinExistence type="inferred from homology"/>
<dbReference type="PRINTS" id="PR00380">
    <property type="entry name" value="KINESINHEAVY"/>
</dbReference>
<dbReference type="Pfam" id="PF00307">
    <property type="entry name" value="CH"/>
    <property type="match status" value="1"/>
</dbReference>
<dbReference type="InterPro" id="IPR019821">
    <property type="entry name" value="Kinesin_motor_CS"/>
</dbReference>
<dbReference type="InterPro" id="IPR019787">
    <property type="entry name" value="Znf_PHD-finger"/>
</dbReference>